<gene>
    <name evidence="1" type="ORF">RQP50_27700</name>
</gene>
<evidence type="ECO:0000313" key="2">
    <source>
        <dbReference type="Proteomes" id="UP001250538"/>
    </source>
</evidence>
<dbReference type="AlphaFoldDB" id="A0AAJ2JZZ1"/>
<dbReference type="RefSeq" id="WP_315747378.1">
    <property type="nucleotide sequence ID" value="NZ_JAVYAA010000010.1"/>
</dbReference>
<sequence length="79" mass="9117">MRFRWLRKSSRAACITMTVARVKIQGMDIEEALNFTLHKGHAKNPEAISKREWRSLNRDVSEALRKIEENRWCGSSASG</sequence>
<dbReference type="Proteomes" id="UP001250538">
    <property type="component" value="Unassembled WGS sequence"/>
</dbReference>
<dbReference type="EMBL" id="JAVYAA010000010">
    <property type="protein sequence ID" value="MDT8980020.1"/>
    <property type="molecule type" value="Genomic_DNA"/>
</dbReference>
<keyword evidence="2" id="KW-1185">Reference proteome</keyword>
<reference evidence="2" key="1">
    <citation type="submission" date="2023-09" db="EMBL/GenBank/DDBJ databases">
        <title>Paenibacillus sp. chi10 Genome sequencing and assembly.</title>
        <authorList>
            <person name="Kim I."/>
        </authorList>
    </citation>
    <scope>NUCLEOTIDE SEQUENCE [LARGE SCALE GENOMIC DNA]</scope>
    <source>
        <strain evidence="2">chi10</strain>
    </source>
</reference>
<proteinExistence type="predicted"/>
<protein>
    <submittedName>
        <fullName evidence="1">Uncharacterized protein</fullName>
    </submittedName>
</protein>
<comment type="caution">
    <text evidence="1">The sequence shown here is derived from an EMBL/GenBank/DDBJ whole genome shotgun (WGS) entry which is preliminary data.</text>
</comment>
<name>A0AAJ2JZZ1_9BACL</name>
<accession>A0AAJ2JZZ1</accession>
<evidence type="ECO:0000313" key="1">
    <source>
        <dbReference type="EMBL" id="MDT8980020.1"/>
    </source>
</evidence>
<organism evidence="1 2">
    <name type="scientific">Paenibacillus suaedae</name>
    <dbReference type="NCBI Taxonomy" id="3077233"/>
    <lineage>
        <taxon>Bacteria</taxon>
        <taxon>Bacillati</taxon>
        <taxon>Bacillota</taxon>
        <taxon>Bacilli</taxon>
        <taxon>Bacillales</taxon>
        <taxon>Paenibacillaceae</taxon>
        <taxon>Paenibacillus</taxon>
    </lineage>
</organism>